<dbReference type="InterPro" id="IPR041657">
    <property type="entry name" value="HTH_17"/>
</dbReference>
<dbReference type="InterPro" id="IPR010093">
    <property type="entry name" value="SinI_DNA-bd"/>
</dbReference>
<dbReference type="Proteomes" id="UP001304769">
    <property type="component" value="Unassembled WGS sequence"/>
</dbReference>
<dbReference type="RefSeq" id="WP_323276878.1">
    <property type="nucleotide sequence ID" value="NZ_JAYGGQ010000001.1"/>
</dbReference>
<sequence>MPRFLTLADVCEQLQISSAQAYALVRNGELKAIQVGGRGQWRVEDVKLEEYIQEGYAKTAKMLAEHRSGPAAD</sequence>
<evidence type="ECO:0000313" key="3">
    <source>
        <dbReference type="Proteomes" id="UP001304769"/>
    </source>
</evidence>
<keyword evidence="3" id="KW-1185">Reference proteome</keyword>
<feature type="domain" description="Helix-turn-helix" evidence="1">
    <location>
        <begin position="4"/>
        <end position="55"/>
    </location>
</feature>
<evidence type="ECO:0000313" key="2">
    <source>
        <dbReference type="EMBL" id="MEA5453105.1"/>
    </source>
</evidence>
<dbReference type="NCBIfam" id="TIGR01764">
    <property type="entry name" value="excise"/>
    <property type="match status" value="1"/>
</dbReference>
<name>A0ABU5T0D0_9MICC</name>
<dbReference type="EMBL" id="JAYGGQ010000001">
    <property type="protein sequence ID" value="MEA5453105.1"/>
    <property type="molecule type" value="Genomic_DNA"/>
</dbReference>
<reference evidence="2 3" key="1">
    <citation type="submission" date="2023-12" db="EMBL/GenBank/DDBJ databases">
        <title>Sinomonas terricola sp. nov, isolated from litchi orchard soil in Guangdong, PR China.</title>
        <authorList>
            <person name="Jiaxin W."/>
            <person name="Yang Z."/>
            <person name="Honghui Z."/>
        </authorList>
    </citation>
    <scope>NUCLEOTIDE SEQUENCE [LARGE SCALE GENOMIC DNA]</scope>
    <source>
        <strain evidence="2 3">JGH33</strain>
    </source>
</reference>
<gene>
    <name evidence="2" type="ORF">SPF06_00080</name>
</gene>
<evidence type="ECO:0000259" key="1">
    <source>
        <dbReference type="Pfam" id="PF12728"/>
    </source>
</evidence>
<accession>A0ABU5T0D0</accession>
<proteinExistence type="predicted"/>
<dbReference type="Pfam" id="PF12728">
    <property type="entry name" value="HTH_17"/>
    <property type="match status" value="1"/>
</dbReference>
<protein>
    <submittedName>
        <fullName evidence="2">Helix-turn-helix domain-containing protein</fullName>
    </submittedName>
</protein>
<organism evidence="2 3">
    <name type="scientific">Sinomonas terricola</name>
    <dbReference type="NCBI Taxonomy" id="3110330"/>
    <lineage>
        <taxon>Bacteria</taxon>
        <taxon>Bacillati</taxon>
        <taxon>Actinomycetota</taxon>
        <taxon>Actinomycetes</taxon>
        <taxon>Micrococcales</taxon>
        <taxon>Micrococcaceae</taxon>
        <taxon>Sinomonas</taxon>
    </lineage>
</organism>
<comment type="caution">
    <text evidence="2">The sequence shown here is derived from an EMBL/GenBank/DDBJ whole genome shotgun (WGS) entry which is preliminary data.</text>
</comment>